<feature type="chain" id="PRO_5014968340" evidence="1">
    <location>
        <begin position="23"/>
        <end position="162"/>
    </location>
</feature>
<sequence>MKYIYISGFYISILFLSFSLTGCSKTETDNTVQETEAVPINKFEETATGDSFIVKFKYDDGQENEKIANALVTIDVFDDLGFSEGEVLSLIRLSIIRSQYELNYPRSFKLSEKDNAVFVSTDDDGLSILIRAIGANAMGVESTITVIDKYDKQGEHIEMFSM</sequence>
<reference evidence="2 3" key="1">
    <citation type="submission" date="2017-11" db="EMBL/GenBank/DDBJ databases">
        <title>Rhodohalobacter 15182 sp. nov., isolated from a salt lake.</title>
        <authorList>
            <person name="Han S."/>
        </authorList>
    </citation>
    <scope>NUCLEOTIDE SEQUENCE [LARGE SCALE GENOMIC DNA]</scope>
    <source>
        <strain evidence="2 3">15182</strain>
    </source>
</reference>
<dbReference type="PROSITE" id="PS51257">
    <property type="entry name" value="PROKAR_LIPOPROTEIN"/>
    <property type="match status" value="1"/>
</dbReference>
<feature type="signal peptide" evidence="1">
    <location>
        <begin position="1"/>
        <end position="22"/>
    </location>
</feature>
<accession>A0A2N0VH07</accession>
<organism evidence="2 3">
    <name type="scientific">Rhodohalobacter barkolensis</name>
    <dbReference type="NCBI Taxonomy" id="2053187"/>
    <lineage>
        <taxon>Bacteria</taxon>
        <taxon>Pseudomonadati</taxon>
        <taxon>Balneolota</taxon>
        <taxon>Balneolia</taxon>
        <taxon>Balneolales</taxon>
        <taxon>Balneolaceae</taxon>
        <taxon>Rhodohalobacter</taxon>
    </lineage>
</organism>
<dbReference type="EMBL" id="PISP01000002">
    <property type="protein sequence ID" value="PKD43461.1"/>
    <property type="molecule type" value="Genomic_DNA"/>
</dbReference>
<name>A0A2N0VH07_9BACT</name>
<gene>
    <name evidence="2" type="ORF">CWD77_07775</name>
</gene>
<evidence type="ECO:0000256" key="1">
    <source>
        <dbReference type="SAM" id="SignalP"/>
    </source>
</evidence>
<keyword evidence="3" id="KW-1185">Reference proteome</keyword>
<dbReference type="Proteomes" id="UP000233398">
    <property type="component" value="Unassembled WGS sequence"/>
</dbReference>
<protein>
    <submittedName>
        <fullName evidence="2">Uncharacterized protein</fullName>
    </submittedName>
</protein>
<proteinExistence type="predicted"/>
<comment type="caution">
    <text evidence="2">The sequence shown here is derived from an EMBL/GenBank/DDBJ whole genome shotgun (WGS) entry which is preliminary data.</text>
</comment>
<evidence type="ECO:0000313" key="2">
    <source>
        <dbReference type="EMBL" id="PKD43461.1"/>
    </source>
</evidence>
<keyword evidence="1" id="KW-0732">Signal</keyword>
<dbReference type="RefSeq" id="WP_133120201.1">
    <property type="nucleotide sequence ID" value="NZ_PISP01000002.1"/>
</dbReference>
<evidence type="ECO:0000313" key="3">
    <source>
        <dbReference type="Proteomes" id="UP000233398"/>
    </source>
</evidence>
<dbReference type="AlphaFoldDB" id="A0A2N0VH07"/>